<keyword evidence="3" id="KW-0285">Flavoprotein</keyword>
<reference evidence="7 8" key="1">
    <citation type="submission" date="2019-08" db="EMBL/GenBank/DDBJ databases">
        <title>Complete genome sequence of Arcobacter acticola.</title>
        <authorList>
            <person name="Miller W."/>
        </authorList>
    </citation>
    <scope>NUCLEOTIDE SEQUENCE [LARGE SCALE GENOMIC DNA]</scope>
    <source>
        <strain evidence="7 8">KCTC 52212</strain>
    </source>
</reference>
<keyword evidence="4" id="KW-0274">FAD</keyword>
<gene>
    <name evidence="7" type="primary">ndh1</name>
    <name evidence="7" type="ORF">AACT_0092</name>
</gene>
<evidence type="ECO:0000256" key="3">
    <source>
        <dbReference type="ARBA" id="ARBA00022630"/>
    </source>
</evidence>
<dbReference type="Proteomes" id="UP000503483">
    <property type="component" value="Chromosome"/>
</dbReference>
<feature type="domain" description="FAD/NAD(P)-binding" evidence="6">
    <location>
        <begin position="3"/>
        <end position="317"/>
    </location>
</feature>
<dbReference type="InterPro" id="IPR036188">
    <property type="entry name" value="FAD/NAD-bd_sf"/>
</dbReference>
<proteinExistence type="inferred from homology"/>
<dbReference type="EMBL" id="CP042652">
    <property type="protein sequence ID" value="QKE27326.1"/>
    <property type="molecule type" value="Genomic_DNA"/>
</dbReference>
<protein>
    <submittedName>
        <fullName evidence="7">NADH dehydrogenase</fullName>
    </submittedName>
</protein>
<evidence type="ECO:0000313" key="8">
    <source>
        <dbReference type="Proteomes" id="UP000503483"/>
    </source>
</evidence>
<dbReference type="InterPro" id="IPR023753">
    <property type="entry name" value="FAD/NAD-binding_dom"/>
</dbReference>
<dbReference type="RefSeq" id="WP_172123927.1">
    <property type="nucleotide sequence ID" value="NZ_CP042652.1"/>
</dbReference>
<dbReference type="Pfam" id="PF07992">
    <property type="entry name" value="Pyr_redox_2"/>
    <property type="match status" value="1"/>
</dbReference>
<dbReference type="PANTHER" id="PTHR42913:SF3">
    <property type="entry name" value="64 KDA MITOCHONDRIAL NADH DEHYDROGENASE (EUROFUNG)"/>
    <property type="match status" value="1"/>
</dbReference>
<dbReference type="KEGG" id="paco:AACT_0092"/>
<keyword evidence="5" id="KW-0560">Oxidoreductase</keyword>
<keyword evidence="8" id="KW-1185">Reference proteome</keyword>
<evidence type="ECO:0000256" key="5">
    <source>
        <dbReference type="ARBA" id="ARBA00023002"/>
    </source>
</evidence>
<dbReference type="GO" id="GO:0003955">
    <property type="term" value="F:NAD(P)H dehydrogenase (quinone) activity"/>
    <property type="evidence" value="ECO:0007669"/>
    <property type="project" value="TreeGrafter"/>
</dbReference>
<organism evidence="7 8">
    <name type="scientific">Arcobacter acticola</name>
    <dbReference type="NCBI Taxonomy" id="1849015"/>
    <lineage>
        <taxon>Bacteria</taxon>
        <taxon>Pseudomonadati</taxon>
        <taxon>Campylobacterota</taxon>
        <taxon>Epsilonproteobacteria</taxon>
        <taxon>Campylobacterales</taxon>
        <taxon>Arcobacteraceae</taxon>
        <taxon>Arcobacter</taxon>
    </lineage>
</organism>
<dbReference type="AlphaFoldDB" id="A0A6M8EDG0"/>
<evidence type="ECO:0000256" key="2">
    <source>
        <dbReference type="ARBA" id="ARBA00005272"/>
    </source>
</evidence>
<dbReference type="Gene3D" id="3.50.50.100">
    <property type="match status" value="1"/>
</dbReference>
<accession>A0A6M8EDG0</accession>
<dbReference type="GO" id="GO:0019646">
    <property type="term" value="P:aerobic electron transport chain"/>
    <property type="evidence" value="ECO:0007669"/>
    <property type="project" value="TreeGrafter"/>
</dbReference>
<sequence>MKRVIIIGSSYAGLYAVKRFSKYKNIEVILFDKNDYHYIQVESYGFVSTSYSMSDVTININKYINSLNKNIKFHKEKVDSFDSNLKEITTSNNMKYSYDYLIMATGSLTNFPIQVPNIQKYSVGIKTLQSATKVEQTFNSLITNKKYQKVSQNNKFNIVIGGAGLSGVEIAADMAAHIKDKFPDTQDNTLKINIIIVDGMQTVLPNMDDRLVSACKKRLDELNIKTYLGSFIKDVDENKIYLANDTIIDYDYFIFSGGIKAVNIESNKNYEINKLNQYIVNNNLKLKGEKDIFVIGDAAEIISNNKYVPPTAQLAIQCGEYVSTYIHNELSYKYTEEFTAKSNGVLISLGGNYAIGLVYNKFFVEGYFAHLIKKFVTYSHKLKFI</sequence>
<evidence type="ECO:0000256" key="1">
    <source>
        <dbReference type="ARBA" id="ARBA00001974"/>
    </source>
</evidence>
<evidence type="ECO:0000256" key="4">
    <source>
        <dbReference type="ARBA" id="ARBA00022827"/>
    </source>
</evidence>
<evidence type="ECO:0000313" key="7">
    <source>
        <dbReference type="EMBL" id="QKE27326.1"/>
    </source>
</evidence>
<name>A0A6M8EDG0_9BACT</name>
<evidence type="ECO:0000259" key="6">
    <source>
        <dbReference type="Pfam" id="PF07992"/>
    </source>
</evidence>
<dbReference type="SUPFAM" id="SSF51905">
    <property type="entry name" value="FAD/NAD(P)-binding domain"/>
    <property type="match status" value="2"/>
</dbReference>
<dbReference type="PANTHER" id="PTHR42913">
    <property type="entry name" value="APOPTOSIS-INDUCING FACTOR 1"/>
    <property type="match status" value="1"/>
</dbReference>
<dbReference type="InterPro" id="IPR051169">
    <property type="entry name" value="NADH-Q_oxidoreductase"/>
</dbReference>
<comment type="cofactor">
    <cofactor evidence="1">
        <name>FAD</name>
        <dbReference type="ChEBI" id="CHEBI:57692"/>
    </cofactor>
</comment>
<dbReference type="PRINTS" id="PR00368">
    <property type="entry name" value="FADPNR"/>
</dbReference>
<comment type="similarity">
    <text evidence="2">Belongs to the NADH dehydrogenase family.</text>
</comment>